<dbReference type="Gene3D" id="3.20.20.140">
    <property type="entry name" value="Metal-dependent hydrolases"/>
    <property type="match status" value="2"/>
</dbReference>
<evidence type="ECO:0000313" key="3">
    <source>
        <dbReference type="Proteomes" id="UP001162131"/>
    </source>
</evidence>
<dbReference type="SUPFAM" id="SSF51556">
    <property type="entry name" value="Metallo-dependent hydrolases"/>
    <property type="match status" value="1"/>
</dbReference>
<gene>
    <name evidence="2" type="ORF">BSTOLATCC_MIC6460</name>
</gene>
<dbReference type="GO" id="GO:0005737">
    <property type="term" value="C:cytoplasm"/>
    <property type="evidence" value="ECO:0007669"/>
    <property type="project" value="TreeGrafter"/>
</dbReference>
<keyword evidence="3" id="KW-1185">Reference proteome</keyword>
<protein>
    <recommendedName>
        <fullName evidence="1">Amidohydrolase-related domain-containing protein</fullName>
    </recommendedName>
</protein>
<organism evidence="2 3">
    <name type="scientific">Blepharisma stoltei</name>
    <dbReference type="NCBI Taxonomy" id="1481888"/>
    <lineage>
        <taxon>Eukaryota</taxon>
        <taxon>Sar</taxon>
        <taxon>Alveolata</taxon>
        <taxon>Ciliophora</taxon>
        <taxon>Postciliodesmatophora</taxon>
        <taxon>Heterotrichea</taxon>
        <taxon>Heterotrichida</taxon>
        <taxon>Blepharismidae</taxon>
        <taxon>Blepharisma</taxon>
    </lineage>
</organism>
<dbReference type="PANTHER" id="PTHR43668">
    <property type="entry name" value="ALLANTOINASE"/>
    <property type="match status" value="1"/>
</dbReference>
<accession>A0AAU9IVK2</accession>
<evidence type="ECO:0000313" key="2">
    <source>
        <dbReference type="EMBL" id="CAG9312353.1"/>
    </source>
</evidence>
<dbReference type="PANTHER" id="PTHR43668:SF2">
    <property type="entry name" value="ALLANTOINASE"/>
    <property type="match status" value="1"/>
</dbReference>
<reference evidence="2" key="1">
    <citation type="submission" date="2021-09" db="EMBL/GenBank/DDBJ databases">
        <authorList>
            <consortium name="AG Swart"/>
            <person name="Singh M."/>
            <person name="Singh A."/>
            <person name="Seah K."/>
            <person name="Emmerich C."/>
        </authorList>
    </citation>
    <scope>NUCLEOTIDE SEQUENCE</scope>
    <source>
        <strain evidence="2">ATCC30299</strain>
    </source>
</reference>
<dbReference type="SUPFAM" id="SSF51338">
    <property type="entry name" value="Composite domain of metallo-dependent hydrolases"/>
    <property type="match status" value="1"/>
</dbReference>
<feature type="domain" description="Amidohydrolase-related" evidence="1">
    <location>
        <begin position="548"/>
        <end position="625"/>
    </location>
</feature>
<dbReference type="Pfam" id="PF01979">
    <property type="entry name" value="Amidohydro_1"/>
    <property type="match status" value="1"/>
</dbReference>
<name>A0AAU9IVK2_9CILI</name>
<dbReference type="AlphaFoldDB" id="A0AAU9IVK2"/>
<dbReference type="InterPro" id="IPR011059">
    <property type="entry name" value="Metal-dep_hydrolase_composite"/>
</dbReference>
<dbReference type="InterPro" id="IPR006680">
    <property type="entry name" value="Amidohydro-rel"/>
</dbReference>
<dbReference type="GO" id="GO:0006145">
    <property type="term" value="P:purine nucleobase catabolic process"/>
    <property type="evidence" value="ECO:0007669"/>
    <property type="project" value="TreeGrafter"/>
</dbReference>
<dbReference type="InterPro" id="IPR050138">
    <property type="entry name" value="DHOase/Allantoinase_Hydrolase"/>
</dbReference>
<comment type="caution">
    <text evidence="2">The sequence shown here is derived from an EMBL/GenBank/DDBJ whole genome shotgun (WGS) entry which is preliminary data.</text>
</comment>
<sequence>MVKLALISRHIVSHRSNVPLYGVILVEDEEIDDVVIVEENIPVQALLSKFKDWNPINCENQYISPGIIDIGVRAEWEGNTNITQMAASGGVTFILQEKSICNEESESTSFKLYCDVGQILRIDSTNFNDIATLINSGAFAFKGYLYPPSWMVPSLPEDLPAVFSGIRDTGIPLIIDPSLPQTRLLFMASPCRHLCLKDRLLTDIKNDNEFFASAYPDSTNPGLSDEEDEEIVLPQRKNDRTRSNCIKFVARFSGNYTNDAVRNSRPMEPLKNILENSLFERSCMSYLAKPERRRSSYHDIYEDLDYRVKVNEVNIAALSKAEQITYENAGITVFSKAQNRRRSSSLSEFKYMEPHFVAEEEHQTFRQKRLKGKRPVPLSTNKEEFSTQKDRRYLNHLANIPDKWEAKGVEKVIEVLQAESCRVHFSNLSSASAINKIRQAKKSIENITCETAPHYLCFNEQDIRDGDTRFKDYPPIRSKENSQLLWDLLKMKGIDVISSHHATIPIDYKNIDNGSFKKALNGVNGLGFAMQAIWTGLCSPNSTKSQREHYIVRLSKWFSLHPAKLLGINHRRGSIDRGKFADLIIWDPYEEVHGNSNSAFKESCIYQGRKLLGKISKVYLRGKVVYNEGSFHNHGARLSSI</sequence>
<dbReference type="GO" id="GO:0004038">
    <property type="term" value="F:allantoinase activity"/>
    <property type="evidence" value="ECO:0007669"/>
    <property type="project" value="TreeGrafter"/>
</dbReference>
<dbReference type="Proteomes" id="UP001162131">
    <property type="component" value="Unassembled WGS sequence"/>
</dbReference>
<evidence type="ECO:0000259" key="1">
    <source>
        <dbReference type="Pfam" id="PF01979"/>
    </source>
</evidence>
<proteinExistence type="predicted"/>
<dbReference type="EMBL" id="CAJZBQ010000006">
    <property type="protein sequence ID" value="CAG9312353.1"/>
    <property type="molecule type" value="Genomic_DNA"/>
</dbReference>
<dbReference type="InterPro" id="IPR032466">
    <property type="entry name" value="Metal_Hydrolase"/>
</dbReference>